<keyword evidence="5" id="KW-0029">Amino-acid transport</keyword>
<dbReference type="GO" id="GO:0015658">
    <property type="term" value="F:branched-chain amino acid transmembrane transporter activity"/>
    <property type="evidence" value="ECO:0007669"/>
    <property type="project" value="TreeGrafter"/>
</dbReference>
<evidence type="ECO:0000256" key="3">
    <source>
        <dbReference type="ARBA" id="ARBA00022741"/>
    </source>
</evidence>
<keyword evidence="4 7" id="KW-0067">ATP-binding</keyword>
<dbReference type="GO" id="GO:0015807">
    <property type="term" value="P:L-amino acid transport"/>
    <property type="evidence" value="ECO:0007669"/>
    <property type="project" value="TreeGrafter"/>
</dbReference>
<gene>
    <name evidence="7" type="ORF">ETD83_05540</name>
</gene>
<dbReference type="InterPro" id="IPR003593">
    <property type="entry name" value="AAA+_ATPase"/>
</dbReference>
<reference evidence="7 8" key="1">
    <citation type="submission" date="2019-05" db="EMBL/GenBank/DDBJ databases">
        <title>Draft genome sequence of Actinomadura sp. 14C53.</title>
        <authorList>
            <person name="Saricaoglu S."/>
            <person name="Isik K."/>
        </authorList>
    </citation>
    <scope>NUCLEOTIDE SEQUENCE [LARGE SCALE GENOMIC DNA]</scope>
    <source>
        <strain evidence="7 8">14C53</strain>
    </source>
</reference>
<accession>A0A5C4JHA7</accession>
<dbReference type="SMART" id="SM00382">
    <property type="entry name" value="AAA"/>
    <property type="match status" value="1"/>
</dbReference>
<name>A0A5C4JHA7_9ACTN</name>
<dbReference type="GO" id="GO:0016887">
    <property type="term" value="F:ATP hydrolysis activity"/>
    <property type="evidence" value="ECO:0007669"/>
    <property type="project" value="InterPro"/>
</dbReference>
<evidence type="ECO:0000313" key="7">
    <source>
        <dbReference type="EMBL" id="TMR05703.1"/>
    </source>
</evidence>
<dbReference type="InterPro" id="IPR052156">
    <property type="entry name" value="BCAA_Transport_ATP-bd_LivF"/>
</dbReference>
<sequence length="250" mass="26225">MNSVTDTPALEVRRLTTGYGESTVLRDLSLTVPAGGVVALLGPNGAGKTTLLRAVSGLLPAQSGQVLMGGRTITNIRAHERARAGVCHVPEGGGIFPSLTVRENLVMQAIPGGEAEATERAVAAFPILGDRLRQRAGTLSGGQRRMLAIAAAHVRNPALLLVDEASLGLAPIVVEEIFDFLRRLAADRAAILIVDQFAVRALEFAQSAYVLRKGEIVFDGGAEDLLGSDLFSHYLGAPPIPGADLGRPRP</sequence>
<protein>
    <submittedName>
        <fullName evidence="7">ABC transporter ATP-binding protein</fullName>
    </submittedName>
</protein>
<keyword evidence="3" id="KW-0547">Nucleotide-binding</keyword>
<dbReference type="InterPro" id="IPR003439">
    <property type="entry name" value="ABC_transporter-like_ATP-bd"/>
</dbReference>
<evidence type="ECO:0000313" key="8">
    <source>
        <dbReference type="Proteomes" id="UP000309174"/>
    </source>
</evidence>
<proteinExistence type="inferred from homology"/>
<dbReference type="PANTHER" id="PTHR43820:SF4">
    <property type="entry name" value="HIGH-AFFINITY BRANCHED-CHAIN AMINO ACID TRANSPORT ATP-BINDING PROTEIN LIVF"/>
    <property type="match status" value="1"/>
</dbReference>
<dbReference type="PROSITE" id="PS50893">
    <property type="entry name" value="ABC_TRANSPORTER_2"/>
    <property type="match status" value="1"/>
</dbReference>
<dbReference type="AlphaFoldDB" id="A0A5C4JHA7"/>
<dbReference type="Pfam" id="PF00005">
    <property type="entry name" value="ABC_tran"/>
    <property type="match status" value="1"/>
</dbReference>
<dbReference type="EMBL" id="VCKW01000018">
    <property type="protein sequence ID" value="TMR05703.1"/>
    <property type="molecule type" value="Genomic_DNA"/>
</dbReference>
<dbReference type="GO" id="GO:0005524">
    <property type="term" value="F:ATP binding"/>
    <property type="evidence" value="ECO:0007669"/>
    <property type="project" value="UniProtKB-KW"/>
</dbReference>
<dbReference type="Gene3D" id="3.40.50.300">
    <property type="entry name" value="P-loop containing nucleotide triphosphate hydrolases"/>
    <property type="match status" value="1"/>
</dbReference>
<evidence type="ECO:0000256" key="4">
    <source>
        <dbReference type="ARBA" id="ARBA00022840"/>
    </source>
</evidence>
<comment type="caution">
    <text evidence="7">The sequence shown here is derived from an EMBL/GenBank/DDBJ whole genome shotgun (WGS) entry which is preliminary data.</text>
</comment>
<keyword evidence="2" id="KW-0813">Transport</keyword>
<evidence type="ECO:0000256" key="2">
    <source>
        <dbReference type="ARBA" id="ARBA00022448"/>
    </source>
</evidence>
<evidence type="ECO:0000256" key="5">
    <source>
        <dbReference type="ARBA" id="ARBA00022970"/>
    </source>
</evidence>
<keyword evidence="8" id="KW-1185">Reference proteome</keyword>
<dbReference type="OrthoDB" id="5179231at2"/>
<dbReference type="Proteomes" id="UP000309174">
    <property type="component" value="Unassembled WGS sequence"/>
</dbReference>
<evidence type="ECO:0000259" key="6">
    <source>
        <dbReference type="PROSITE" id="PS50893"/>
    </source>
</evidence>
<comment type="similarity">
    <text evidence="1">Belongs to the ABC transporter superfamily.</text>
</comment>
<organism evidence="7 8">
    <name type="scientific">Actinomadura soli</name>
    <dbReference type="NCBI Taxonomy" id="2508997"/>
    <lineage>
        <taxon>Bacteria</taxon>
        <taxon>Bacillati</taxon>
        <taxon>Actinomycetota</taxon>
        <taxon>Actinomycetes</taxon>
        <taxon>Streptosporangiales</taxon>
        <taxon>Thermomonosporaceae</taxon>
        <taxon>Actinomadura</taxon>
    </lineage>
</organism>
<dbReference type="SUPFAM" id="SSF52540">
    <property type="entry name" value="P-loop containing nucleoside triphosphate hydrolases"/>
    <property type="match status" value="1"/>
</dbReference>
<dbReference type="InterPro" id="IPR027417">
    <property type="entry name" value="P-loop_NTPase"/>
</dbReference>
<evidence type="ECO:0000256" key="1">
    <source>
        <dbReference type="ARBA" id="ARBA00005417"/>
    </source>
</evidence>
<dbReference type="PANTHER" id="PTHR43820">
    <property type="entry name" value="HIGH-AFFINITY BRANCHED-CHAIN AMINO ACID TRANSPORT ATP-BINDING PROTEIN LIVF"/>
    <property type="match status" value="1"/>
</dbReference>
<dbReference type="CDD" id="cd03224">
    <property type="entry name" value="ABC_TM1139_LivF_branched"/>
    <property type="match status" value="1"/>
</dbReference>
<feature type="domain" description="ABC transporter" evidence="6">
    <location>
        <begin position="10"/>
        <end position="238"/>
    </location>
</feature>